<comment type="subcellular location">
    <subcellularLocation>
        <location evidence="1">Cell membrane</location>
        <topology evidence="1">Peripheral membrane protein</topology>
    </subcellularLocation>
</comment>
<keyword evidence="4" id="KW-0547">Nucleotide-binding</keyword>
<evidence type="ECO:0000256" key="4">
    <source>
        <dbReference type="ARBA" id="ARBA00022741"/>
    </source>
</evidence>
<comment type="caution">
    <text evidence="14">The sequence shown here is derived from an EMBL/GenBank/DDBJ whole genome shotgun (WGS) entry which is preliminary data.</text>
</comment>
<keyword evidence="7" id="KW-0406">Ion transport</keyword>
<dbReference type="PROSITE" id="PS00211">
    <property type="entry name" value="ABC_TRANSPORTER_1"/>
    <property type="match status" value="1"/>
</dbReference>
<dbReference type="FunFam" id="3.40.50.300:FF:000016">
    <property type="entry name" value="Oligopeptide ABC transporter ATP-binding component"/>
    <property type="match status" value="1"/>
</dbReference>
<sequence>MEEALLQIKDLSIVYETPLGTIHATTGVTFDVKRGESVGLVGESGSGKSTVGLAIAMALPPNARILNGRVLYEGTDLLRLKEEERKRYSGREISIVFQDPAATLNPLFTIGEQMTDVLMSNLGLTKEEALNRARDFLKKAGLPDSERILRSFPHELSGGMLQRVNIAIATSTEPKILVADEPTTMLDVMLQAQILELFDKLKRELKLTLIFITHNLGVASEICDRIIVMYAGTVVEDGPADEVISRPMHPYTASLLDCVPRTHIKAKRLRSIPGSLPDLSKPLVGCPFADRCGEAKDVCRQTKPDLVEIAPGHRVSCFKYKR</sequence>
<keyword evidence="2" id="KW-0813">Transport</keyword>
<evidence type="ECO:0000256" key="9">
    <source>
        <dbReference type="ARBA" id="ARBA00038669"/>
    </source>
</evidence>
<dbReference type="PROSITE" id="PS50893">
    <property type="entry name" value="ABC_TRANSPORTER_2"/>
    <property type="match status" value="1"/>
</dbReference>
<accession>A0A429GN85</accession>
<dbReference type="PANTHER" id="PTHR43297">
    <property type="entry name" value="OLIGOPEPTIDE TRANSPORT ATP-BINDING PROTEIN APPD"/>
    <property type="match status" value="1"/>
</dbReference>
<dbReference type="Proteomes" id="UP000316217">
    <property type="component" value="Unassembled WGS sequence"/>
</dbReference>
<dbReference type="PANTHER" id="PTHR43297:SF13">
    <property type="entry name" value="NICKEL ABC TRANSPORTER, ATP-BINDING PROTEIN"/>
    <property type="match status" value="1"/>
</dbReference>
<dbReference type="RefSeq" id="WP_125671249.1">
    <property type="nucleotide sequence ID" value="NZ_RCOS01000077.1"/>
</dbReference>
<dbReference type="InterPro" id="IPR013563">
    <property type="entry name" value="Oligopep_ABC_C"/>
</dbReference>
<evidence type="ECO:0000313" key="16">
    <source>
        <dbReference type="Proteomes" id="UP000277582"/>
    </source>
</evidence>
<dbReference type="SMART" id="SM00382">
    <property type="entry name" value="AAA"/>
    <property type="match status" value="1"/>
</dbReference>
<dbReference type="Proteomes" id="UP000277582">
    <property type="component" value="Unassembled WGS sequence"/>
</dbReference>
<dbReference type="EMBL" id="RXII01000029">
    <property type="protein sequence ID" value="RZN62949.1"/>
    <property type="molecule type" value="Genomic_DNA"/>
</dbReference>
<evidence type="ECO:0000256" key="5">
    <source>
        <dbReference type="ARBA" id="ARBA00022840"/>
    </source>
</evidence>
<keyword evidence="3" id="KW-1003">Cell membrane</keyword>
<evidence type="ECO:0000256" key="1">
    <source>
        <dbReference type="ARBA" id="ARBA00004202"/>
    </source>
</evidence>
<comment type="subunit">
    <text evidence="9">The complex is composed of two ATP-binding proteins (NikD and NikE), two transmembrane proteins (NikB and NikC) and a solute-binding protein (NikA).</text>
</comment>
<evidence type="ECO:0000256" key="10">
    <source>
        <dbReference type="ARBA" id="ARBA00039098"/>
    </source>
</evidence>
<dbReference type="Gene3D" id="3.40.50.300">
    <property type="entry name" value="P-loop containing nucleotide triphosphate hydrolases"/>
    <property type="match status" value="1"/>
</dbReference>
<comment type="catalytic activity">
    <reaction evidence="12">
        <text>Ni(2+)(out) + ATP + H2O = Ni(2+)(in) + ADP + phosphate + H(+)</text>
        <dbReference type="Rhea" id="RHEA:15557"/>
        <dbReference type="ChEBI" id="CHEBI:15377"/>
        <dbReference type="ChEBI" id="CHEBI:15378"/>
        <dbReference type="ChEBI" id="CHEBI:30616"/>
        <dbReference type="ChEBI" id="CHEBI:43474"/>
        <dbReference type="ChEBI" id="CHEBI:49786"/>
        <dbReference type="ChEBI" id="CHEBI:456216"/>
        <dbReference type="EC" id="7.2.2.11"/>
    </reaction>
    <physiologicalReaction direction="left-to-right" evidence="12">
        <dbReference type="Rhea" id="RHEA:15558"/>
    </physiologicalReaction>
</comment>
<dbReference type="CDD" id="cd03257">
    <property type="entry name" value="ABC_NikE_OppD_transporters"/>
    <property type="match status" value="1"/>
</dbReference>
<dbReference type="GO" id="GO:0016887">
    <property type="term" value="F:ATP hydrolysis activity"/>
    <property type="evidence" value="ECO:0007669"/>
    <property type="project" value="InterPro"/>
</dbReference>
<dbReference type="InterPro" id="IPR050388">
    <property type="entry name" value="ABC_Ni/Peptide_Import"/>
</dbReference>
<dbReference type="GO" id="GO:0015413">
    <property type="term" value="F:ABC-type nickel transporter activity"/>
    <property type="evidence" value="ECO:0007669"/>
    <property type="project" value="UniProtKB-EC"/>
</dbReference>
<keyword evidence="5 14" id="KW-0067">ATP-binding</keyword>
<reference evidence="14 16" key="1">
    <citation type="submission" date="2018-10" db="EMBL/GenBank/DDBJ databases">
        <title>Co-occurring genomic capacity for anaerobic methane metabolism and dissimilatory sulfite reduction discovered in the Korarchaeota.</title>
        <authorList>
            <person name="Mckay L.J."/>
            <person name="Dlakic M."/>
            <person name="Fields M.W."/>
            <person name="Delmont T.O."/>
            <person name="Eren A.M."/>
            <person name="Jay Z.J."/>
            <person name="Klingelsmith K.B."/>
            <person name="Rusch D.B."/>
            <person name="Inskeep W.P."/>
        </authorList>
    </citation>
    <scope>NUCLEOTIDE SEQUENCE [LARGE SCALE GENOMIC DNA]</scope>
    <source>
        <strain evidence="14 16">MDKW</strain>
    </source>
</reference>
<dbReference type="InterPro" id="IPR003593">
    <property type="entry name" value="AAA+_ATPase"/>
</dbReference>
<dbReference type="EC" id="7.2.2.11" evidence="10"/>
<keyword evidence="8" id="KW-0472">Membrane</keyword>
<evidence type="ECO:0000256" key="8">
    <source>
        <dbReference type="ARBA" id="ARBA00023136"/>
    </source>
</evidence>
<evidence type="ECO:0000256" key="6">
    <source>
        <dbReference type="ARBA" id="ARBA00022967"/>
    </source>
</evidence>
<dbReference type="EMBL" id="RCOS01000077">
    <property type="protein sequence ID" value="RSN75201.1"/>
    <property type="molecule type" value="Genomic_DNA"/>
</dbReference>
<dbReference type="SUPFAM" id="SSF52540">
    <property type="entry name" value="P-loop containing nucleoside triphosphate hydrolases"/>
    <property type="match status" value="1"/>
</dbReference>
<evidence type="ECO:0000313" key="17">
    <source>
        <dbReference type="Proteomes" id="UP000316217"/>
    </source>
</evidence>
<evidence type="ECO:0000313" key="15">
    <source>
        <dbReference type="EMBL" id="RZN62949.1"/>
    </source>
</evidence>
<gene>
    <name evidence="14" type="ORF">D6D85_06685</name>
    <name evidence="15" type="ORF">EF810_01695</name>
</gene>
<keyword evidence="16" id="KW-1185">Reference proteome</keyword>
<protein>
    <recommendedName>
        <fullName evidence="11">Nickel import system ATP-binding protein NikD</fullName>
        <ecNumber evidence="10">7.2.2.11</ecNumber>
    </recommendedName>
</protein>
<dbReference type="InterPro" id="IPR017871">
    <property type="entry name" value="ABC_transporter-like_CS"/>
</dbReference>
<dbReference type="InterPro" id="IPR027417">
    <property type="entry name" value="P-loop_NTPase"/>
</dbReference>
<dbReference type="NCBIfam" id="TIGR01727">
    <property type="entry name" value="oligo_HPY"/>
    <property type="match status" value="1"/>
</dbReference>
<evidence type="ECO:0000256" key="7">
    <source>
        <dbReference type="ARBA" id="ARBA00023065"/>
    </source>
</evidence>
<dbReference type="Pfam" id="PF00005">
    <property type="entry name" value="ABC_tran"/>
    <property type="match status" value="1"/>
</dbReference>
<name>A0A429GN85_9CREN</name>
<evidence type="ECO:0000256" key="3">
    <source>
        <dbReference type="ARBA" id="ARBA00022475"/>
    </source>
</evidence>
<dbReference type="InterPro" id="IPR003439">
    <property type="entry name" value="ABC_transporter-like_ATP-bd"/>
</dbReference>
<proteinExistence type="predicted"/>
<evidence type="ECO:0000313" key="14">
    <source>
        <dbReference type="EMBL" id="RSN75201.1"/>
    </source>
</evidence>
<keyword evidence="6" id="KW-1278">Translocase</keyword>
<evidence type="ECO:0000256" key="11">
    <source>
        <dbReference type="ARBA" id="ARBA00044143"/>
    </source>
</evidence>
<dbReference type="GO" id="GO:0005524">
    <property type="term" value="F:ATP binding"/>
    <property type="evidence" value="ECO:0007669"/>
    <property type="project" value="UniProtKB-KW"/>
</dbReference>
<evidence type="ECO:0000256" key="12">
    <source>
        <dbReference type="ARBA" id="ARBA00048610"/>
    </source>
</evidence>
<feature type="domain" description="ABC transporter" evidence="13">
    <location>
        <begin position="6"/>
        <end position="256"/>
    </location>
</feature>
<organism evidence="14 16">
    <name type="scientific">Candidatus Methanodesulfokora washburnensis</name>
    <dbReference type="NCBI Taxonomy" id="2478471"/>
    <lineage>
        <taxon>Archaea</taxon>
        <taxon>Thermoproteota</taxon>
        <taxon>Candidatus Korarchaeia</taxon>
        <taxon>Candidatus Korarchaeia incertae sedis</taxon>
        <taxon>Candidatus Methanodesulfokora</taxon>
    </lineage>
</organism>
<dbReference type="GO" id="GO:0005886">
    <property type="term" value="C:plasma membrane"/>
    <property type="evidence" value="ECO:0007669"/>
    <property type="project" value="UniProtKB-SubCell"/>
</dbReference>
<dbReference type="OrthoDB" id="18209at2157"/>
<reference evidence="15 17" key="2">
    <citation type="journal article" date="2019" name="Nat. Microbiol.">
        <title>Wide diversity of methane and short-chain alkane metabolisms in uncultured archaea.</title>
        <authorList>
            <person name="Borrel G."/>
            <person name="Adam P.S."/>
            <person name="McKay L.J."/>
            <person name="Chen L.X."/>
            <person name="Sierra-Garcia I.N."/>
            <person name="Sieber C.M."/>
            <person name="Letourneur Q."/>
            <person name="Ghozlane A."/>
            <person name="Andersen G.L."/>
            <person name="Li W.J."/>
            <person name="Hallam S.J."/>
            <person name="Muyzer G."/>
            <person name="de Oliveira V.M."/>
            <person name="Inskeep W.P."/>
            <person name="Banfield J.F."/>
            <person name="Gribaldo S."/>
        </authorList>
    </citation>
    <scope>NUCLEOTIDE SEQUENCE [LARGE SCALE GENOMIC DNA]</scope>
    <source>
        <strain evidence="15">NM4</strain>
    </source>
</reference>
<evidence type="ECO:0000259" key="13">
    <source>
        <dbReference type="PROSITE" id="PS50893"/>
    </source>
</evidence>
<dbReference type="GO" id="GO:0015833">
    <property type="term" value="P:peptide transport"/>
    <property type="evidence" value="ECO:0007669"/>
    <property type="project" value="InterPro"/>
</dbReference>
<dbReference type="Pfam" id="PF08352">
    <property type="entry name" value="oligo_HPY"/>
    <property type="match status" value="1"/>
</dbReference>
<evidence type="ECO:0000256" key="2">
    <source>
        <dbReference type="ARBA" id="ARBA00022448"/>
    </source>
</evidence>
<dbReference type="AlphaFoldDB" id="A0A429GN85"/>